<protein>
    <submittedName>
        <fullName evidence="3">Uncharacterized protein</fullName>
    </submittedName>
</protein>
<keyword evidence="4" id="KW-1185">Reference proteome</keyword>
<feature type="compositionally biased region" description="Low complexity" evidence="2">
    <location>
        <begin position="7"/>
        <end position="19"/>
    </location>
</feature>
<feature type="region of interest" description="Disordered" evidence="2">
    <location>
        <begin position="432"/>
        <end position="465"/>
    </location>
</feature>
<feature type="coiled-coil region" evidence="1">
    <location>
        <begin position="71"/>
        <end position="122"/>
    </location>
</feature>
<evidence type="ECO:0000256" key="2">
    <source>
        <dbReference type="SAM" id="MobiDB-lite"/>
    </source>
</evidence>
<dbReference type="EMBL" id="BRYB01001036">
    <property type="protein sequence ID" value="GMI41915.1"/>
    <property type="molecule type" value="Genomic_DNA"/>
</dbReference>
<dbReference type="PROSITE" id="PS50096">
    <property type="entry name" value="IQ"/>
    <property type="match status" value="2"/>
</dbReference>
<dbReference type="Pfam" id="PF00612">
    <property type="entry name" value="IQ"/>
    <property type="match status" value="1"/>
</dbReference>
<sequence length="584" mass="66375">MPPPPRSRNSQSRNSASRPGTSQTLPAPESLLNSSSTSHLHSGNFTNNLAGRFYENGGMADYSKKKRSKKLDAIKAERRAAEFERKHEQQRIAEMERVLAKREEARRRRREEEEEVQEAANALQGLYKCKKARQRVAGIRHTAGAMESAALSCQKLFRGGKGREIGAQVKSAREAFVLGFSAMKLQKIYRGRYAGRVLVERRKQEILDHRNAMATRIQNLVRGVLGKSRFARVLRQYLDRYASKLQARIRGARGRQLGTQQKAFVMEKRRIEQERLDLIKLENDSQTAIATLARGRNGRRRAKEKLEAKLQRCATLLQALARGHKGRVRYWVVWEAMEEERREIEEARLEAEREVREEQRKEREAAEQKEKIERAEKMAKEEKARKRDEERERLRKLVEAEEAGEARQEEEIARQAEELRKRKTFKAKEAELKEALKPEEQGGADGGRNSKYLKKPPASFVPQAAEKSFADDFEAAEEGVDDLKTKAAFADDFEAAEEGVDDLKTKAAFADDFEAAEEGVDDLATKAAFADDFEAAEENPNDLKEASKPTADLAPAPLMFDEPFEEETGGERTDDLRQPGGFAN</sequence>
<proteinExistence type="predicted"/>
<feature type="compositionally biased region" description="Low complexity" evidence="2">
    <location>
        <begin position="30"/>
        <end position="42"/>
    </location>
</feature>
<reference evidence="3 4" key="1">
    <citation type="journal article" date="2023" name="Commun. Biol.">
        <title>Genome analysis of Parmales, the sister group of diatoms, reveals the evolutionary specialization of diatoms from phago-mixotrophs to photoautotrophs.</title>
        <authorList>
            <person name="Ban H."/>
            <person name="Sato S."/>
            <person name="Yoshikawa S."/>
            <person name="Yamada K."/>
            <person name="Nakamura Y."/>
            <person name="Ichinomiya M."/>
            <person name="Sato N."/>
            <person name="Blanc-Mathieu R."/>
            <person name="Endo H."/>
            <person name="Kuwata A."/>
            <person name="Ogata H."/>
        </authorList>
    </citation>
    <scope>NUCLEOTIDE SEQUENCE [LARGE SCALE GENOMIC DNA]</scope>
</reference>
<accession>A0ABQ6N7K2</accession>
<feature type="region of interest" description="Disordered" evidence="2">
    <location>
        <begin position="350"/>
        <end position="392"/>
    </location>
</feature>
<dbReference type="SMART" id="SM00015">
    <property type="entry name" value="IQ"/>
    <property type="match status" value="4"/>
</dbReference>
<dbReference type="Proteomes" id="UP001165060">
    <property type="component" value="Unassembled WGS sequence"/>
</dbReference>
<dbReference type="InterPro" id="IPR000048">
    <property type="entry name" value="IQ_motif_EF-hand-BS"/>
</dbReference>
<organism evidence="3 4">
    <name type="scientific">Tetraparma gracilis</name>
    <dbReference type="NCBI Taxonomy" id="2962635"/>
    <lineage>
        <taxon>Eukaryota</taxon>
        <taxon>Sar</taxon>
        <taxon>Stramenopiles</taxon>
        <taxon>Ochrophyta</taxon>
        <taxon>Bolidophyceae</taxon>
        <taxon>Parmales</taxon>
        <taxon>Triparmaceae</taxon>
        <taxon>Tetraparma</taxon>
    </lineage>
</organism>
<evidence type="ECO:0000256" key="1">
    <source>
        <dbReference type="SAM" id="Coils"/>
    </source>
</evidence>
<evidence type="ECO:0000313" key="3">
    <source>
        <dbReference type="EMBL" id="GMI41915.1"/>
    </source>
</evidence>
<feature type="region of interest" description="Disordered" evidence="2">
    <location>
        <begin position="535"/>
        <end position="584"/>
    </location>
</feature>
<keyword evidence="1" id="KW-0175">Coiled coil</keyword>
<evidence type="ECO:0000313" key="4">
    <source>
        <dbReference type="Proteomes" id="UP001165060"/>
    </source>
</evidence>
<name>A0ABQ6N7K2_9STRA</name>
<comment type="caution">
    <text evidence="3">The sequence shown here is derived from an EMBL/GenBank/DDBJ whole genome shotgun (WGS) entry which is preliminary data.</text>
</comment>
<gene>
    <name evidence="3" type="ORF">TeGR_g11280</name>
</gene>
<feature type="region of interest" description="Disordered" evidence="2">
    <location>
        <begin position="1"/>
        <end position="69"/>
    </location>
</feature>